<dbReference type="GO" id="GO:0016020">
    <property type="term" value="C:membrane"/>
    <property type="evidence" value="ECO:0007669"/>
    <property type="project" value="InterPro"/>
</dbReference>
<dbReference type="InterPro" id="IPR003660">
    <property type="entry name" value="HAMP_dom"/>
</dbReference>
<dbReference type="InterPro" id="IPR004089">
    <property type="entry name" value="MCPsignal_dom"/>
</dbReference>
<dbReference type="Gene3D" id="1.10.287.950">
    <property type="entry name" value="Methyl-accepting chemotaxis protein"/>
    <property type="match status" value="1"/>
</dbReference>
<dbReference type="PANTHER" id="PTHR32089:SF112">
    <property type="entry name" value="LYSOZYME-LIKE PROTEIN-RELATED"/>
    <property type="match status" value="1"/>
</dbReference>
<dbReference type="RefSeq" id="WP_250857350.1">
    <property type="nucleotide sequence ID" value="NZ_JAGSOJ010000001.1"/>
</dbReference>
<keyword evidence="1 3" id="KW-0807">Transducer</keyword>
<dbReference type="Gene3D" id="6.10.340.10">
    <property type="match status" value="1"/>
</dbReference>
<keyword evidence="8" id="KW-1185">Reference proteome</keyword>
<feature type="transmembrane region" description="Helical" evidence="4">
    <location>
        <begin position="198"/>
        <end position="219"/>
    </location>
</feature>
<evidence type="ECO:0000256" key="2">
    <source>
        <dbReference type="ARBA" id="ARBA00029447"/>
    </source>
</evidence>
<dbReference type="Proteomes" id="UP001056429">
    <property type="component" value="Unassembled WGS sequence"/>
</dbReference>
<accession>A0A9J6NXX9</accession>
<evidence type="ECO:0000313" key="8">
    <source>
        <dbReference type="Proteomes" id="UP001056429"/>
    </source>
</evidence>
<proteinExistence type="inferred from homology"/>
<feature type="domain" description="HAMP" evidence="6">
    <location>
        <begin position="224"/>
        <end position="278"/>
    </location>
</feature>
<dbReference type="SMART" id="SM00283">
    <property type="entry name" value="MA"/>
    <property type="match status" value="1"/>
</dbReference>
<evidence type="ECO:0000256" key="4">
    <source>
        <dbReference type="SAM" id="Phobius"/>
    </source>
</evidence>
<reference evidence="7" key="2">
    <citation type="submission" date="2021-04" db="EMBL/GenBank/DDBJ databases">
        <authorList>
            <person name="Dong X."/>
        </authorList>
    </citation>
    <scope>NUCLEOTIDE SEQUENCE</scope>
    <source>
        <strain evidence="7">ZWT</strain>
    </source>
</reference>
<dbReference type="CDD" id="cd06225">
    <property type="entry name" value="HAMP"/>
    <property type="match status" value="1"/>
</dbReference>
<evidence type="ECO:0000259" key="6">
    <source>
        <dbReference type="PROSITE" id="PS50885"/>
    </source>
</evidence>
<dbReference type="CDD" id="cd11386">
    <property type="entry name" value="MCP_signal"/>
    <property type="match status" value="1"/>
</dbReference>
<dbReference type="PROSITE" id="PS50885">
    <property type="entry name" value="HAMP"/>
    <property type="match status" value="1"/>
</dbReference>
<dbReference type="SMART" id="SM00304">
    <property type="entry name" value="HAMP"/>
    <property type="match status" value="1"/>
</dbReference>
<comment type="similarity">
    <text evidence="2">Belongs to the methyl-accepting chemotaxis (MCP) protein family.</text>
</comment>
<evidence type="ECO:0000256" key="3">
    <source>
        <dbReference type="PROSITE-ProRule" id="PRU00284"/>
    </source>
</evidence>
<keyword evidence="4" id="KW-0472">Membrane</keyword>
<evidence type="ECO:0000256" key="1">
    <source>
        <dbReference type="ARBA" id="ARBA00023224"/>
    </source>
</evidence>
<dbReference type="PANTHER" id="PTHR32089">
    <property type="entry name" value="METHYL-ACCEPTING CHEMOTAXIS PROTEIN MCPB"/>
    <property type="match status" value="1"/>
</dbReference>
<dbReference type="Pfam" id="PF00015">
    <property type="entry name" value="MCPsignal"/>
    <property type="match status" value="1"/>
</dbReference>
<keyword evidence="4" id="KW-1133">Transmembrane helix</keyword>
<dbReference type="SUPFAM" id="SSF58104">
    <property type="entry name" value="Methyl-accepting chemotaxis protein (MCP) signaling domain"/>
    <property type="match status" value="1"/>
</dbReference>
<dbReference type="GO" id="GO:0007165">
    <property type="term" value="P:signal transduction"/>
    <property type="evidence" value="ECO:0007669"/>
    <property type="project" value="UniProtKB-KW"/>
</dbReference>
<sequence>MINGSKRKKTTLRKKISNSIMALLIFIFLLAGVGLYSGMHSMTKKITEIVIPSMVSRINDELKEVQLDVGQSIKDNKEIMKKVNENIDMILGDTKGFISGIYILEKSENDQWVYCFNKSENDNNKSDNDNIGQNYNPGKYEKYFNKAIEGEEIVVSNNSNNLREISQSMRVYVPLLTGNGKLIIGVDLEFDLLIKIELIILGIGIIFMIVSLLVIRFLINRITKRQTASIDIIVEKMKDMSNLEGDLTKRLEIESNDEMGTLAEYINEMLDSLQDMLLKVNKTVVKVDEVCVTLHDISHMATDEFVEMDEAVKGISERISFQNNSLIEASEKLNGINGAVLQIANNSQLVAVEGNKAFEEAEQGDKTMDELKEYSNKITEVVTNTHNLFNQLTVKSQEINMIADTISAIASQTNLLALNASIEAARAGEQGRGFAVVAEEVRKLAEESNKSVEEIFLVVQEIQNGIKETGNAMNEVSVRTEKEFELVSELDEKFSKIYEATSIVSREIEEVSSSTEEMSAGSEIITNEINNIVKASEENSASTEEMSASIDNNTNNMLKLEELIEDLNGISSELIGKINNLKLK</sequence>
<organism evidence="7 8">
    <name type="scientific">Oceanirhabdus seepicola</name>
    <dbReference type="NCBI Taxonomy" id="2828781"/>
    <lineage>
        <taxon>Bacteria</taxon>
        <taxon>Bacillati</taxon>
        <taxon>Bacillota</taxon>
        <taxon>Clostridia</taxon>
        <taxon>Eubacteriales</taxon>
        <taxon>Clostridiaceae</taxon>
        <taxon>Oceanirhabdus</taxon>
    </lineage>
</organism>
<feature type="transmembrane region" description="Helical" evidence="4">
    <location>
        <begin position="20"/>
        <end position="39"/>
    </location>
</feature>
<dbReference type="EMBL" id="JAGSOJ010000001">
    <property type="protein sequence ID" value="MCM1988485.1"/>
    <property type="molecule type" value="Genomic_DNA"/>
</dbReference>
<evidence type="ECO:0000313" key="7">
    <source>
        <dbReference type="EMBL" id="MCM1988485.1"/>
    </source>
</evidence>
<feature type="domain" description="Methyl-accepting transducer" evidence="5">
    <location>
        <begin position="307"/>
        <end position="533"/>
    </location>
</feature>
<comment type="caution">
    <text evidence="7">The sequence shown here is derived from an EMBL/GenBank/DDBJ whole genome shotgun (WGS) entry which is preliminary data.</text>
</comment>
<evidence type="ECO:0000259" key="5">
    <source>
        <dbReference type="PROSITE" id="PS50111"/>
    </source>
</evidence>
<dbReference type="AlphaFoldDB" id="A0A9J6NXX9"/>
<dbReference type="PROSITE" id="PS50111">
    <property type="entry name" value="CHEMOTAXIS_TRANSDUC_2"/>
    <property type="match status" value="1"/>
</dbReference>
<name>A0A9J6NXX9_9CLOT</name>
<keyword evidence="4" id="KW-0812">Transmembrane</keyword>
<reference evidence="7" key="1">
    <citation type="journal article" date="2021" name="mSystems">
        <title>Bacteria and Archaea Synergistically Convert Glycine Betaine to Biogenic Methane in the Formosa Cold Seep of the South China Sea.</title>
        <authorList>
            <person name="Li L."/>
            <person name="Zhang W."/>
            <person name="Zhang S."/>
            <person name="Song L."/>
            <person name="Sun Q."/>
            <person name="Zhang H."/>
            <person name="Xiang H."/>
            <person name="Dong X."/>
        </authorList>
    </citation>
    <scope>NUCLEOTIDE SEQUENCE</scope>
    <source>
        <strain evidence="7">ZWT</strain>
    </source>
</reference>
<dbReference type="Pfam" id="PF00672">
    <property type="entry name" value="HAMP"/>
    <property type="match status" value="1"/>
</dbReference>
<protein>
    <submittedName>
        <fullName evidence="7">Methyl-accepting chemotaxis protein</fullName>
    </submittedName>
</protein>
<gene>
    <name evidence="7" type="ORF">KDK92_01950</name>
</gene>